<proteinExistence type="predicted"/>
<dbReference type="OrthoDB" id="517039at2"/>
<feature type="transmembrane region" description="Helical" evidence="1">
    <location>
        <begin position="24"/>
        <end position="42"/>
    </location>
</feature>
<keyword evidence="1" id="KW-0812">Transmembrane</keyword>
<organism evidence="2 3">
    <name type="scientific">Roseovarius lutimaris</name>
    <dbReference type="NCBI Taxonomy" id="1005928"/>
    <lineage>
        <taxon>Bacteria</taxon>
        <taxon>Pseudomonadati</taxon>
        <taxon>Pseudomonadota</taxon>
        <taxon>Alphaproteobacteria</taxon>
        <taxon>Rhodobacterales</taxon>
        <taxon>Roseobacteraceae</taxon>
        <taxon>Roseovarius</taxon>
    </lineage>
</organism>
<keyword evidence="1" id="KW-1133">Transmembrane helix</keyword>
<sequence>MLGMAMNSAKLFFAGKLFKDNKTVIRQILLGATLGIIVGVAVGMFAPIWVGAIAAGAVSGLAQPFLFKDLKYA</sequence>
<dbReference type="STRING" id="1005928.SAMN04487859_13120"/>
<keyword evidence="1" id="KW-0472">Membrane</keyword>
<name>A0A1I5GIK3_9RHOB</name>
<reference evidence="3" key="1">
    <citation type="submission" date="2016-10" db="EMBL/GenBank/DDBJ databases">
        <authorList>
            <person name="Varghese N."/>
            <person name="Submissions S."/>
        </authorList>
    </citation>
    <scope>NUCLEOTIDE SEQUENCE [LARGE SCALE GENOMIC DNA]</scope>
    <source>
        <strain evidence="3">DSM 28463</strain>
    </source>
</reference>
<protein>
    <submittedName>
        <fullName evidence="2">Uncharacterized protein</fullName>
    </submittedName>
</protein>
<keyword evidence="3" id="KW-1185">Reference proteome</keyword>
<dbReference type="Proteomes" id="UP000198599">
    <property type="component" value="Unassembled WGS sequence"/>
</dbReference>
<gene>
    <name evidence="2" type="ORF">SAMN04487859_13120</name>
</gene>
<dbReference type="RefSeq" id="WP_092842166.1">
    <property type="nucleotide sequence ID" value="NZ_FOVP01000031.1"/>
</dbReference>
<evidence type="ECO:0000256" key="1">
    <source>
        <dbReference type="SAM" id="Phobius"/>
    </source>
</evidence>
<dbReference type="AlphaFoldDB" id="A0A1I5GIK3"/>
<accession>A0A1I5GIK3</accession>
<evidence type="ECO:0000313" key="3">
    <source>
        <dbReference type="Proteomes" id="UP000198599"/>
    </source>
</evidence>
<evidence type="ECO:0000313" key="2">
    <source>
        <dbReference type="EMBL" id="SFO35792.1"/>
    </source>
</evidence>
<dbReference type="EMBL" id="FOVP01000031">
    <property type="protein sequence ID" value="SFO35792.1"/>
    <property type="molecule type" value="Genomic_DNA"/>
</dbReference>